<evidence type="ECO:0000313" key="3">
    <source>
        <dbReference type="EMBL" id="KAJ8429123.1"/>
    </source>
</evidence>
<dbReference type="InterPro" id="IPR000999">
    <property type="entry name" value="RNase_III_dom"/>
</dbReference>
<dbReference type="Proteomes" id="UP001153076">
    <property type="component" value="Unassembled WGS sequence"/>
</dbReference>
<comment type="caution">
    <text evidence="3">The sequence shown here is derived from an EMBL/GenBank/DDBJ whole genome shotgun (WGS) entry which is preliminary data.</text>
</comment>
<dbReference type="EMBL" id="JAKOGI010000930">
    <property type="protein sequence ID" value="KAJ8429123.1"/>
    <property type="molecule type" value="Genomic_DNA"/>
</dbReference>
<dbReference type="GO" id="GO:0004525">
    <property type="term" value="F:ribonuclease III activity"/>
    <property type="evidence" value="ECO:0007669"/>
    <property type="project" value="InterPro"/>
</dbReference>
<sequence>MAESAAAGTGMEARMSAVEEILNYKFTNRKLLEEALTHPSYNKSPSYERLEFVGDAVLGLAFANFFYLAYPTVDQGILSLLRAANISNEKLARVAARRGLYRYVRHITAALDLKECAAQLLESCYWGWMEDQTLKPTLWWGADNLQERAMGWTRGIKMVMKKEERHGAFCPQPKVFMVIIS</sequence>
<dbReference type="GO" id="GO:0030422">
    <property type="term" value="P:siRNA processing"/>
    <property type="evidence" value="ECO:0007669"/>
    <property type="project" value="TreeGrafter"/>
</dbReference>
<name>A0A9Q1JQH2_9CARY</name>
<accession>A0A9Q1JQH2</accession>
<evidence type="ECO:0000313" key="4">
    <source>
        <dbReference type="Proteomes" id="UP001153076"/>
    </source>
</evidence>
<dbReference type="AlphaFoldDB" id="A0A9Q1JQH2"/>
<reference evidence="3" key="1">
    <citation type="submission" date="2022-04" db="EMBL/GenBank/DDBJ databases">
        <title>Carnegiea gigantea Genome sequencing and assembly v2.</title>
        <authorList>
            <person name="Copetti D."/>
            <person name="Sanderson M.J."/>
            <person name="Burquez A."/>
            <person name="Wojciechowski M.F."/>
        </authorList>
    </citation>
    <scope>NUCLEOTIDE SEQUENCE</scope>
    <source>
        <strain evidence="3">SGP5-SGP5p</strain>
        <tissue evidence="3">Aerial part</tissue>
    </source>
</reference>
<keyword evidence="4" id="KW-1185">Reference proteome</keyword>
<dbReference type="CDD" id="cd00593">
    <property type="entry name" value="RIBOc"/>
    <property type="match status" value="1"/>
</dbReference>
<gene>
    <name evidence="3" type="ORF">Cgig2_016406</name>
</gene>
<dbReference type="PANTHER" id="PTHR14950:SF49">
    <property type="entry name" value="RIBONUCLEASE 3-LIKE PROTEIN 2-RELATED"/>
    <property type="match status" value="1"/>
</dbReference>
<dbReference type="InterPro" id="IPR036389">
    <property type="entry name" value="RNase_III_sf"/>
</dbReference>
<proteinExistence type="predicted"/>
<dbReference type="Pfam" id="PF14622">
    <property type="entry name" value="Ribonucleas_3_3"/>
    <property type="match status" value="1"/>
</dbReference>
<dbReference type="GO" id="GO:0005634">
    <property type="term" value="C:nucleus"/>
    <property type="evidence" value="ECO:0007669"/>
    <property type="project" value="TreeGrafter"/>
</dbReference>
<organism evidence="3 4">
    <name type="scientific">Carnegiea gigantea</name>
    <dbReference type="NCBI Taxonomy" id="171969"/>
    <lineage>
        <taxon>Eukaryota</taxon>
        <taxon>Viridiplantae</taxon>
        <taxon>Streptophyta</taxon>
        <taxon>Embryophyta</taxon>
        <taxon>Tracheophyta</taxon>
        <taxon>Spermatophyta</taxon>
        <taxon>Magnoliopsida</taxon>
        <taxon>eudicotyledons</taxon>
        <taxon>Gunneridae</taxon>
        <taxon>Pentapetalae</taxon>
        <taxon>Caryophyllales</taxon>
        <taxon>Cactineae</taxon>
        <taxon>Cactaceae</taxon>
        <taxon>Cactoideae</taxon>
        <taxon>Echinocereeae</taxon>
        <taxon>Carnegiea</taxon>
    </lineage>
</organism>
<evidence type="ECO:0000259" key="2">
    <source>
        <dbReference type="PROSITE" id="PS50142"/>
    </source>
</evidence>
<feature type="domain" description="RNase III" evidence="2">
    <location>
        <begin position="15"/>
        <end position="133"/>
    </location>
</feature>
<keyword evidence="1" id="KW-0378">Hydrolase</keyword>
<dbReference type="GO" id="GO:0003723">
    <property type="term" value="F:RNA binding"/>
    <property type="evidence" value="ECO:0007669"/>
    <property type="project" value="TreeGrafter"/>
</dbReference>
<dbReference type="OrthoDB" id="416741at2759"/>
<dbReference type="GO" id="GO:0005737">
    <property type="term" value="C:cytoplasm"/>
    <property type="evidence" value="ECO:0007669"/>
    <property type="project" value="TreeGrafter"/>
</dbReference>
<dbReference type="PROSITE" id="PS50142">
    <property type="entry name" value="RNASE_3_2"/>
    <property type="match status" value="1"/>
</dbReference>
<evidence type="ECO:0000256" key="1">
    <source>
        <dbReference type="ARBA" id="ARBA00022801"/>
    </source>
</evidence>
<dbReference type="SUPFAM" id="SSF69065">
    <property type="entry name" value="RNase III domain-like"/>
    <property type="match status" value="1"/>
</dbReference>
<dbReference type="PANTHER" id="PTHR14950">
    <property type="entry name" value="DICER-RELATED"/>
    <property type="match status" value="1"/>
</dbReference>
<dbReference type="PROSITE" id="PS00517">
    <property type="entry name" value="RNASE_3_1"/>
    <property type="match status" value="1"/>
</dbReference>
<dbReference type="SMART" id="SM00535">
    <property type="entry name" value="RIBOc"/>
    <property type="match status" value="1"/>
</dbReference>
<protein>
    <recommendedName>
        <fullName evidence="2">RNase III domain-containing protein</fullName>
    </recommendedName>
</protein>
<dbReference type="Gene3D" id="1.10.1520.10">
    <property type="entry name" value="Ribonuclease III domain"/>
    <property type="match status" value="1"/>
</dbReference>